<dbReference type="PIRSF" id="PIRSF005087">
    <property type="entry name" value="NrdI"/>
    <property type="match status" value="1"/>
</dbReference>
<dbReference type="NCBIfam" id="TIGR00333">
    <property type="entry name" value="nrdI"/>
    <property type="match status" value="1"/>
</dbReference>
<dbReference type="InterPro" id="IPR029039">
    <property type="entry name" value="Flavoprotein-like_sf"/>
</dbReference>
<dbReference type="PANTHER" id="PTHR37297:SF1">
    <property type="entry name" value="PROTEIN NRDI"/>
    <property type="match status" value="1"/>
</dbReference>
<evidence type="ECO:0000256" key="4">
    <source>
        <dbReference type="HAMAP-Rule" id="MF_00128"/>
    </source>
</evidence>
<evidence type="ECO:0000256" key="2">
    <source>
        <dbReference type="ARBA" id="ARBA00009942"/>
    </source>
</evidence>
<dbReference type="SUPFAM" id="SSF52218">
    <property type="entry name" value="Flavoproteins"/>
    <property type="match status" value="1"/>
</dbReference>
<dbReference type="EMBL" id="CP034412">
    <property type="protein sequence ID" value="QCY47282.1"/>
    <property type="molecule type" value="Genomic_DNA"/>
</dbReference>
<dbReference type="GO" id="GO:0010181">
    <property type="term" value="F:FMN binding"/>
    <property type="evidence" value="ECO:0007669"/>
    <property type="project" value="InterPro"/>
</dbReference>
<keyword evidence="6" id="KW-1185">Reference proteome</keyword>
<dbReference type="InterPro" id="IPR020852">
    <property type="entry name" value="RNR_Ib_NrdI_bac"/>
</dbReference>
<proteinExistence type="inferred from homology"/>
<name>A0A5B7WTP5_9MICC</name>
<organism evidence="5 6">
    <name type="scientific">Glutamicibacter creatinolyticus</name>
    <dbReference type="NCBI Taxonomy" id="162496"/>
    <lineage>
        <taxon>Bacteria</taxon>
        <taxon>Bacillati</taxon>
        <taxon>Actinomycetota</taxon>
        <taxon>Actinomycetes</taxon>
        <taxon>Micrococcales</taxon>
        <taxon>Micrococcaceae</taxon>
        <taxon>Glutamicibacter</taxon>
    </lineage>
</organism>
<dbReference type="PANTHER" id="PTHR37297">
    <property type="entry name" value="PROTEIN NRDI"/>
    <property type="match status" value="1"/>
</dbReference>
<dbReference type="InterPro" id="IPR004465">
    <property type="entry name" value="RNR_NrdI"/>
</dbReference>
<gene>
    <name evidence="4 5" type="primary">nrdI</name>
    <name evidence="5" type="ORF">GcLGCM259_1551</name>
</gene>
<evidence type="ECO:0000256" key="3">
    <source>
        <dbReference type="ARBA" id="ARBA00020129"/>
    </source>
</evidence>
<dbReference type="KEGG" id="gcr:GcLGCM259_1551"/>
<dbReference type="HAMAP" id="MF_00128">
    <property type="entry name" value="NrdI"/>
    <property type="match status" value="1"/>
</dbReference>
<accession>A0A5B7WTP5</accession>
<comment type="similarity">
    <text evidence="2 4">Belongs to the NrdI family.</text>
</comment>
<sequence>MPPSALAENQQLDEASHAVQYTDQKLIYFSSASEYTHRFVQKLNIGSARIPLFAREPELIATKPYVLVIPTYGGENGKRAVLPQILNFLRNEQNRRLLQGVIGSGNTNFGTTYCLAAKRVAAKCQVPVLYTFELMGTSEDVHKVKEGLDTFWTLKSQKRT</sequence>
<dbReference type="Proteomes" id="UP000307000">
    <property type="component" value="Chromosome"/>
</dbReference>
<protein>
    <recommendedName>
        <fullName evidence="3 4">Protein NrdI</fullName>
    </recommendedName>
</protein>
<evidence type="ECO:0000313" key="5">
    <source>
        <dbReference type="EMBL" id="QCY47282.1"/>
    </source>
</evidence>
<reference evidence="5 6" key="1">
    <citation type="submission" date="2018-12" db="EMBL/GenBank/DDBJ databases">
        <title>Complete Genome Sequence of Glutamicibacter creatinolyticus strain LGCM259,isolated from an abscess of a 12-year-old mare in Italy.</title>
        <authorList>
            <person name="Santos R.G."/>
            <person name="Silva A.L."/>
            <person name="Seyffert N."/>
            <person name="Castro T.L.P."/>
            <person name="Attili A.R."/>
            <person name="Rifici C."/>
            <person name="Mazzullo G."/>
            <person name="Brenig B."/>
            <person name="Venanzi F."/>
            <person name="Azevedo V."/>
        </authorList>
    </citation>
    <scope>NUCLEOTIDE SEQUENCE [LARGE SCALE GENOMIC DNA]</scope>
    <source>
        <strain evidence="5 6">LGCM 259</strain>
    </source>
</reference>
<dbReference type="Pfam" id="PF07972">
    <property type="entry name" value="Flavodoxin_NdrI"/>
    <property type="match status" value="1"/>
</dbReference>
<dbReference type="Gene3D" id="3.40.50.360">
    <property type="match status" value="1"/>
</dbReference>
<evidence type="ECO:0000256" key="1">
    <source>
        <dbReference type="ARBA" id="ARBA00003999"/>
    </source>
</evidence>
<comment type="function">
    <text evidence="1 4">Probably involved in ribonucleotide reductase function.</text>
</comment>
<evidence type="ECO:0000313" key="6">
    <source>
        <dbReference type="Proteomes" id="UP000307000"/>
    </source>
</evidence>
<dbReference type="AlphaFoldDB" id="A0A5B7WTP5"/>